<dbReference type="Proteomes" id="UP000553766">
    <property type="component" value="Unassembled WGS sequence"/>
</dbReference>
<keyword evidence="2" id="KW-0732">Signal</keyword>
<evidence type="ECO:0000256" key="2">
    <source>
        <dbReference type="SAM" id="SignalP"/>
    </source>
</evidence>
<dbReference type="EMBL" id="JACIJS010000003">
    <property type="protein sequence ID" value="MBB5515042.1"/>
    <property type="molecule type" value="Genomic_DNA"/>
</dbReference>
<evidence type="ECO:0000313" key="4">
    <source>
        <dbReference type="Proteomes" id="UP000553766"/>
    </source>
</evidence>
<feature type="transmembrane region" description="Helical" evidence="1">
    <location>
        <begin position="34"/>
        <end position="55"/>
    </location>
</feature>
<evidence type="ECO:0008006" key="5">
    <source>
        <dbReference type="Google" id="ProtNLM"/>
    </source>
</evidence>
<name>A0A840WN08_9RHOB</name>
<reference evidence="3 4" key="1">
    <citation type="submission" date="2020-08" db="EMBL/GenBank/DDBJ databases">
        <title>Genomic Encyclopedia of Type Strains, Phase IV (KMG-IV): sequencing the most valuable type-strain genomes for metagenomic binning, comparative biology and taxonomic classification.</title>
        <authorList>
            <person name="Goeker M."/>
        </authorList>
    </citation>
    <scope>NUCLEOTIDE SEQUENCE [LARGE SCALE GENOMIC DNA]</scope>
    <source>
        <strain evidence="3 4">DSM 103377</strain>
    </source>
</reference>
<comment type="caution">
    <text evidence="3">The sequence shown here is derived from an EMBL/GenBank/DDBJ whole genome shotgun (WGS) entry which is preliminary data.</text>
</comment>
<feature type="signal peptide" evidence="2">
    <location>
        <begin position="1"/>
        <end position="24"/>
    </location>
</feature>
<dbReference type="AlphaFoldDB" id="A0A840WN08"/>
<organism evidence="3 4">
    <name type="scientific">Rubricella aquisinus</name>
    <dbReference type="NCBI Taxonomy" id="2028108"/>
    <lineage>
        <taxon>Bacteria</taxon>
        <taxon>Pseudomonadati</taxon>
        <taxon>Pseudomonadota</taxon>
        <taxon>Alphaproteobacteria</taxon>
        <taxon>Rhodobacterales</taxon>
        <taxon>Paracoccaceae</taxon>
        <taxon>Rubricella</taxon>
    </lineage>
</organism>
<protein>
    <recommendedName>
        <fullName evidence="5">Lipoprotein</fullName>
    </recommendedName>
</protein>
<gene>
    <name evidence="3" type="ORF">FHS89_001052</name>
</gene>
<feature type="chain" id="PRO_5032723378" description="Lipoprotein" evidence="2">
    <location>
        <begin position="25"/>
        <end position="69"/>
    </location>
</feature>
<proteinExistence type="predicted"/>
<evidence type="ECO:0000313" key="3">
    <source>
        <dbReference type="EMBL" id="MBB5515042.1"/>
    </source>
</evidence>
<sequence length="69" mass="6552">MRTTLAALLLIGLAACGTSTGDRAASGGLIGTAGAVAVGGALFPAVAIGAGVGALTDSDELNLGRPIWE</sequence>
<dbReference type="RefSeq" id="WP_184009260.1">
    <property type="nucleotide sequence ID" value="NZ_JACIJS010000003.1"/>
</dbReference>
<keyword evidence="4" id="KW-1185">Reference proteome</keyword>
<evidence type="ECO:0000256" key="1">
    <source>
        <dbReference type="SAM" id="Phobius"/>
    </source>
</evidence>
<keyword evidence="1" id="KW-0812">Transmembrane</keyword>
<keyword evidence="1" id="KW-0472">Membrane</keyword>
<dbReference type="PROSITE" id="PS51257">
    <property type="entry name" value="PROKAR_LIPOPROTEIN"/>
    <property type="match status" value="1"/>
</dbReference>
<accession>A0A840WN08</accession>
<keyword evidence="1" id="KW-1133">Transmembrane helix</keyword>